<dbReference type="CDD" id="cd00130">
    <property type="entry name" value="PAS"/>
    <property type="match status" value="1"/>
</dbReference>
<dbReference type="GO" id="GO:0005524">
    <property type="term" value="F:ATP binding"/>
    <property type="evidence" value="ECO:0007669"/>
    <property type="project" value="UniProtKB-KW"/>
</dbReference>
<evidence type="ECO:0000256" key="2">
    <source>
        <dbReference type="ARBA" id="ARBA00012438"/>
    </source>
</evidence>
<dbReference type="InterPro" id="IPR000014">
    <property type="entry name" value="PAS"/>
</dbReference>
<evidence type="ECO:0000256" key="6">
    <source>
        <dbReference type="ARBA" id="ARBA00022777"/>
    </source>
</evidence>
<dbReference type="NCBIfam" id="TIGR00229">
    <property type="entry name" value="sensory_box"/>
    <property type="match status" value="1"/>
</dbReference>
<evidence type="ECO:0000259" key="9">
    <source>
        <dbReference type="PROSITE" id="PS50112"/>
    </source>
</evidence>
<evidence type="ECO:0000256" key="1">
    <source>
        <dbReference type="ARBA" id="ARBA00000085"/>
    </source>
</evidence>
<proteinExistence type="predicted"/>
<dbReference type="InterPro" id="IPR035965">
    <property type="entry name" value="PAS-like_dom_sf"/>
</dbReference>
<keyword evidence="7" id="KW-0067">ATP-binding</keyword>
<dbReference type="InterPro" id="IPR005467">
    <property type="entry name" value="His_kinase_dom"/>
</dbReference>
<evidence type="ECO:0000256" key="5">
    <source>
        <dbReference type="ARBA" id="ARBA00022741"/>
    </source>
</evidence>
<dbReference type="InterPro" id="IPR036890">
    <property type="entry name" value="HATPase_C_sf"/>
</dbReference>
<evidence type="ECO:0000256" key="4">
    <source>
        <dbReference type="ARBA" id="ARBA00022679"/>
    </source>
</evidence>
<dbReference type="PANTHER" id="PTHR41523:SF8">
    <property type="entry name" value="ETHYLENE RESPONSE SENSOR PROTEIN"/>
    <property type="match status" value="1"/>
</dbReference>
<dbReference type="PANTHER" id="PTHR41523">
    <property type="entry name" value="TWO-COMPONENT SYSTEM SENSOR PROTEIN"/>
    <property type="match status" value="1"/>
</dbReference>
<evidence type="ECO:0000256" key="7">
    <source>
        <dbReference type="ARBA" id="ARBA00022840"/>
    </source>
</evidence>
<protein>
    <recommendedName>
        <fullName evidence="2">histidine kinase</fullName>
        <ecNumber evidence="2">2.7.13.3</ecNumber>
    </recommendedName>
</protein>
<dbReference type="Pfam" id="PF02518">
    <property type="entry name" value="HATPase_c"/>
    <property type="match status" value="1"/>
</dbReference>
<evidence type="ECO:0000313" key="11">
    <source>
        <dbReference type="Proteomes" id="UP000233256"/>
    </source>
</evidence>
<dbReference type="AlphaFoldDB" id="A0A2N1PP11"/>
<dbReference type="SUPFAM" id="SSF55785">
    <property type="entry name" value="PYP-like sensor domain (PAS domain)"/>
    <property type="match status" value="1"/>
</dbReference>
<dbReference type="GO" id="GO:0004673">
    <property type="term" value="F:protein histidine kinase activity"/>
    <property type="evidence" value="ECO:0007669"/>
    <property type="project" value="UniProtKB-EC"/>
</dbReference>
<keyword evidence="5" id="KW-0547">Nucleotide-binding</keyword>
<feature type="domain" description="PAS" evidence="9">
    <location>
        <begin position="21"/>
        <end position="64"/>
    </location>
</feature>
<evidence type="ECO:0000259" key="8">
    <source>
        <dbReference type="PROSITE" id="PS50109"/>
    </source>
</evidence>
<dbReference type="Pfam" id="PF07568">
    <property type="entry name" value="HisKA_2"/>
    <property type="match status" value="1"/>
</dbReference>
<dbReference type="Gene3D" id="3.30.450.20">
    <property type="entry name" value="PAS domain"/>
    <property type="match status" value="1"/>
</dbReference>
<dbReference type="Gene3D" id="3.30.565.10">
    <property type="entry name" value="Histidine kinase-like ATPase, C-terminal domain"/>
    <property type="match status" value="1"/>
</dbReference>
<keyword evidence="6" id="KW-0418">Kinase</keyword>
<sequence length="336" mass="37412">MDKIHDCEELDVIYGCGLIGVVSLDSSGLITRANRTFAEMTGNQAADLSGRNIFDFLVGQDDLEAEFAGENWPNREIFRREMFFRRNDGSRAYCLVSGKSLKPVTDSAFIMVVDDITQKVDAEALLKASLREKEQLIHEVNHRVKNNLQVVASLIDMASLRLSNGHTPEVLGNIRSKIHTIAMIHEQLYQGESLYDIDMGTHLRALMRYIRSTYDALIRSSTCVVTIDIDREGVKIPISRAIPFSLVLNELVSNAFKHAMASRSDGELKVSMWTDDDGKVFAEVRDNGPGMDLSIDLDKTGNLGLKLVRNIVSLQLKGTFEIVGGEGLCVKVSFRI</sequence>
<evidence type="ECO:0000313" key="10">
    <source>
        <dbReference type="EMBL" id="PKK90083.1"/>
    </source>
</evidence>
<dbReference type="InterPro" id="IPR011495">
    <property type="entry name" value="Sig_transdc_His_kin_sub2_dim/P"/>
</dbReference>
<gene>
    <name evidence="10" type="ORF">CVV64_11230</name>
</gene>
<comment type="catalytic activity">
    <reaction evidence="1">
        <text>ATP + protein L-histidine = ADP + protein N-phospho-L-histidine.</text>
        <dbReference type="EC" id="2.7.13.3"/>
    </reaction>
</comment>
<reference evidence="10 11" key="1">
    <citation type="journal article" date="2017" name="ISME J.">
        <title>Potential for microbial H2 and metal transformations associated with novel bacteria and archaea in deep terrestrial subsurface sediments.</title>
        <authorList>
            <person name="Hernsdorf A.W."/>
            <person name="Amano Y."/>
            <person name="Miyakawa K."/>
            <person name="Ise K."/>
            <person name="Suzuki Y."/>
            <person name="Anantharaman K."/>
            <person name="Probst A."/>
            <person name="Burstein D."/>
            <person name="Thomas B.C."/>
            <person name="Banfield J.F."/>
        </authorList>
    </citation>
    <scope>NUCLEOTIDE SEQUENCE [LARGE SCALE GENOMIC DNA]</scope>
    <source>
        <strain evidence="10">HGW-Wallbacteria-1</strain>
    </source>
</reference>
<keyword evidence="3" id="KW-0597">Phosphoprotein</keyword>
<organism evidence="10 11">
    <name type="scientific">Candidatus Wallbacteria bacterium HGW-Wallbacteria-1</name>
    <dbReference type="NCBI Taxonomy" id="2013854"/>
    <lineage>
        <taxon>Bacteria</taxon>
        <taxon>Candidatus Walliibacteriota</taxon>
    </lineage>
</organism>
<evidence type="ECO:0000256" key="3">
    <source>
        <dbReference type="ARBA" id="ARBA00022553"/>
    </source>
</evidence>
<keyword evidence="4" id="KW-0808">Transferase</keyword>
<dbReference type="Proteomes" id="UP000233256">
    <property type="component" value="Unassembled WGS sequence"/>
</dbReference>
<feature type="domain" description="Histidine kinase" evidence="8">
    <location>
        <begin position="139"/>
        <end position="336"/>
    </location>
</feature>
<comment type="caution">
    <text evidence="10">The sequence shown here is derived from an EMBL/GenBank/DDBJ whole genome shotgun (WGS) entry which is preliminary data.</text>
</comment>
<dbReference type="EC" id="2.7.13.3" evidence="2"/>
<name>A0A2N1PP11_9BACT</name>
<dbReference type="PROSITE" id="PS50112">
    <property type="entry name" value="PAS"/>
    <property type="match status" value="1"/>
</dbReference>
<dbReference type="EMBL" id="PGXC01000008">
    <property type="protein sequence ID" value="PKK90083.1"/>
    <property type="molecule type" value="Genomic_DNA"/>
</dbReference>
<dbReference type="Pfam" id="PF13426">
    <property type="entry name" value="PAS_9"/>
    <property type="match status" value="1"/>
</dbReference>
<dbReference type="InterPro" id="IPR003594">
    <property type="entry name" value="HATPase_dom"/>
</dbReference>
<dbReference type="PROSITE" id="PS50109">
    <property type="entry name" value="HIS_KIN"/>
    <property type="match status" value="1"/>
</dbReference>
<dbReference type="SUPFAM" id="SSF55874">
    <property type="entry name" value="ATPase domain of HSP90 chaperone/DNA topoisomerase II/histidine kinase"/>
    <property type="match status" value="1"/>
</dbReference>
<accession>A0A2N1PP11</accession>